<keyword evidence="4" id="KW-0328">Glycosyltransferase</keyword>
<dbReference type="Pfam" id="PF13439">
    <property type="entry name" value="Glyco_transf_4"/>
    <property type="match status" value="1"/>
</dbReference>
<reference evidence="3 5" key="2">
    <citation type="journal article" date="2017" name="BMC Genomics">
        <title>Genomic analysis of methanogenic archaea reveals a shift towards energy conservation.</title>
        <authorList>
            <person name="Gilmore S.P."/>
            <person name="Henske J.K."/>
            <person name="Sexton J.A."/>
            <person name="Solomon K.V."/>
            <person name="Seppala S."/>
            <person name="Yoo J.I."/>
            <person name="Huyett L.M."/>
            <person name="Pressman A."/>
            <person name="Cogan J.Z."/>
            <person name="Kivenson V."/>
            <person name="Peng X."/>
            <person name="Tan Y."/>
            <person name="Valentine D.L."/>
            <person name="O'Malley M.A."/>
        </authorList>
    </citation>
    <scope>NUCLEOTIDE SEQUENCE [LARGE SCALE GENOMIC DNA]</scope>
    <source>
        <strain evidence="3 5">1R-7</strain>
    </source>
</reference>
<keyword evidence="5" id="KW-1185">Reference proteome</keyword>
<dbReference type="EC" id="2.4.-.-" evidence="4"/>
<comment type="caution">
    <text evidence="3">The sequence shown here is derived from an EMBL/GenBank/DDBJ whole genome shotgun (WGS) entry which is preliminary data.</text>
</comment>
<dbReference type="Gene3D" id="3.40.50.2000">
    <property type="entry name" value="Glycogen Phosphorylase B"/>
    <property type="match status" value="2"/>
</dbReference>
<organism evidence="3 5">
    <name type="scientific">Methanosphaera cuniculi</name>
    <dbReference type="NCBI Taxonomy" id="1077256"/>
    <lineage>
        <taxon>Archaea</taxon>
        <taxon>Methanobacteriati</taxon>
        <taxon>Methanobacteriota</taxon>
        <taxon>Methanomada group</taxon>
        <taxon>Methanobacteria</taxon>
        <taxon>Methanobacteriales</taxon>
        <taxon>Methanobacteriaceae</taxon>
        <taxon>Methanosphaera</taxon>
    </lineage>
</organism>
<dbReference type="OrthoDB" id="132546at2157"/>
<evidence type="ECO:0000313" key="6">
    <source>
        <dbReference type="Proteomes" id="UP000246004"/>
    </source>
</evidence>
<accession>A0A2A2HEN7</accession>
<evidence type="ECO:0000313" key="4">
    <source>
        <dbReference type="EMBL" id="PWL07989.1"/>
    </source>
</evidence>
<dbReference type="EMBL" id="LMVN01000007">
    <property type="protein sequence ID" value="PAV07825.1"/>
    <property type="molecule type" value="Genomic_DNA"/>
</dbReference>
<dbReference type="SUPFAM" id="SSF53756">
    <property type="entry name" value="UDP-Glycosyltransferase/glycogen phosphorylase"/>
    <property type="match status" value="1"/>
</dbReference>
<keyword evidence="3" id="KW-0808">Transferase</keyword>
<dbReference type="Proteomes" id="UP000217528">
    <property type="component" value="Unassembled WGS sequence"/>
</dbReference>
<evidence type="ECO:0000259" key="1">
    <source>
        <dbReference type="Pfam" id="PF00534"/>
    </source>
</evidence>
<dbReference type="GO" id="GO:0016757">
    <property type="term" value="F:glycosyltransferase activity"/>
    <property type="evidence" value="ECO:0007669"/>
    <property type="project" value="UniProtKB-KW"/>
</dbReference>
<sequence>MKILVVQESDWIKRNPHQQHHLMELLGLRGHQIRVIDYEVDWKQDKKDGDKIKSDRQVFKNYKKVYNTDNVTVIRPPLIKLPVINYISILHYHKQEIKRQIKEFEPDIIIGFGILNANIASKLARKHNIPFVYYFIDVLHQLIPEKSFRSIGKRMTKKTIKNSSYVLTINRKLNETAVEMGADPHHMSIIDAGINLKQFDYKKHGGFKIRKRFNIKNDDIVLFFMGFLYNFAGLKELAIELGRNKDKYHNIKLLIVGDGDALEALKLIQKKYNLEGQLILTGRQKYTIIPDLIGASDICILPAYKDEVIMQDIVPIKIYEYMAMKKPVIATKLPGLMAEFGERNGLVYINRPEEVLDVVQTRLRNKREIVKIGSDGYNFVEDNDWRKLTLQFEGILEDLVLDLLLKEI</sequence>
<evidence type="ECO:0000313" key="5">
    <source>
        <dbReference type="Proteomes" id="UP000217528"/>
    </source>
</evidence>
<dbReference type="InterPro" id="IPR028098">
    <property type="entry name" value="Glyco_trans_4-like_N"/>
</dbReference>
<name>A0A2A2HEN7_9EURY</name>
<dbReference type="Proteomes" id="UP000246004">
    <property type="component" value="Unassembled WGS sequence"/>
</dbReference>
<dbReference type="InterPro" id="IPR001296">
    <property type="entry name" value="Glyco_trans_1"/>
</dbReference>
<dbReference type="AlphaFoldDB" id="A0A2A2HEN7"/>
<protein>
    <submittedName>
        <fullName evidence="3">Glycosyl transferase GT4 family protein</fullName>
    </submittedName>
    <submittedName>
        <fullName evidence="4">Putative teichuronic acid biosynthesis glycosyltransferase TuaC</fullName>
        <ecNumber evidence="4">2.4.-.-</ecNumber>
    </submittedName>
</protein>
<gene>
    <name evidence="4" type="primary">tuaC_2</name>
    <name evidence="3" type="ORF">ASJ82_02535</name>
    <name evidence="4" type="ORF">MSCUN_12320</name>
</gene>
<dbReference type="EMBL" id="LWMS01000042">
    <property type="protein sequence ID" value="PWL07989.1"/>
    <property type="molecule type" value="Genomic_DNA"/>
</dbReference>
<dbReference type="PANTHER" id="PTHR12526">
    <property type="entry name" value="GLYCOSYLTRANSFERASE"/>
    <property type="match status" value="1"/>
</dbReference>
<feature type="domain" description="Glycosyltransferase subfamily 4-like N-terminal" evidence="2">
    <location>
        <begin position="21"/>
        <end position="197"/>
    </location>
</feature>
<evidence type="ECO:0000259" key="2">
    <source>
        <dbReference type="Pfam" id="PF13439"/>
    </source>
</evidence>
<dbReference type="RefSeq" id="WP_095608271.1">
    <property type="nucleotide sequence ID" value="NZ_LMVN01000007.1"/>
</dbReference>
<proteinExistence type="predicted"/>
<feature type="domain" description="Glycosyl transferase family 1" evidence="1">
    <location>
        <begin position="208"/>
        <end position="367"/>
    </location>
</feature>
<evidence type="ECO:0000313" key="3">
    <source>
        <dbReference type="EMBL" id="PAV07825.1"/>
    </source>
</evidence>
<dbReference type="Pfam" id="PF00534">
    <property type="entry name" value="Glycos_transf_1"/>
    <property type="match status" value="1"/>
</dbReference>
<reference evidence="4 6" key="1">
    <citation type="submission" date="2016-04" db="EMBL/GenBank/DDBJ databases">
        <title>Genome sequence of Methanosphaera cuniculi DSM 4103.</title>
        <authorList>
            <person name="Poehlein A."/>
            <person name="Seedorf H."/>
            <person name="Daniel R."/>
        </authorList>
    </citation>
    <scope>NUCLEOTIDE SEQUENCE [LARGE SCALE GENOMIC DNA]</scope>
    <source>
        <strain evidence="4 6">DSM 4103</strain>
    </source>
</reference>